<evidence type="ECO:0000313" key="3">
    <source>
        <dbReference type="Proteomes" id="UP001202328"/>
    </source>
</evidence>
<sequence length="92" mass="10844">MFTVDGRYSFTKHVHGYSKLSIYYRLAIYSLYRPCSVYLEYAPFRDDIMESPTKLHHYQHANVVVGEHNNHHDSSQKPTATDGWKQTPSLFY</sequence>
<reference evidence="2" key="1">
    <citation type="submission" date="2022-04" db="EMBL/GenBank/DDBJ databases">
        <title>A functionally conserved STORR gene fusion in Papaver species that diverged 16.8 million years ago.</title>
        <authorList>
            <person name="Catania T."/>
        </authorList>
    </citation>
    <scope>NUCLEOTIDE SEQUENCE</scope>
    <source>
        <strain evidence="2">S-188037</strain>
    </source>
</reference>
<dbReference type="EMBL" id="JAJJMB010017052">
    <property type="protein sequence ID" value="KAI3842755.1"/>
    <property type="molecule type" value="Genomic_DNA"/>
</dbReference>
<accession>A0AAD4RYP5</accession>
<protein>
    <submittedName>
        <fullName evidence="2">Uncharacterized protein</fullName>
    </submittedName>
</protein>
<dbReference type="AlphaFoldDB" id="A0AAD4RYP5"/>
<evidence type="ECO:0000256" key="1">
    <source>
        <dbReference type="SAM" id="MobiDB-lite"/>
    </source>
</evidence>
<comment type="caution">
    <text evidence="2">The sequence shown here is derived from an EMBL/GenBank/DDBJ whole genome shotgun (WGS) entry which is preliminary data.</text>
</comment>
<feature type="compositionally biased region" description="Polar residues" evidence="1">
    <location>
        <begin position="76"/>
        <end position="92"/>
    </location>
</feature>
<feature type="region of interest" description="Disordered" evidence="1">
    <location>
        <begin position="66"/>
        <end position="92"/>
    </location>
</feature>
<gene>
    <name evidence="2" type="ORF">MKW98_015422</name>
</gene>
<evidence type="ECO:0000313" key="2">
    <source>
        <dbReference type="EMBL" id="KAI3842755.1"/>
    </source>
</evidence>
<dbReference type="Proteomes" id="UP001202328">
    <property type="component" value="Unassembled WGS sequence"/>
</dbReference>
<name>A0AAD4RYP5_9MAGN</name>
<proteinExistence type="predicted"/>
<organism evidence="2 3">
    <name type="scientific">Papaver atlanticum</name>
    <dbReference type="NCBI Taxonomy" id="357466"/>
    <lineage>
        <taxon>Eukaryota</taxon>
        <taxon>Viridiplantae</taxon>
        <taxon>Streptophyta</taxon>
        <taxon>Embryophyta</taxon>
        <taxon>Tracheophyta</taxon>
        <taxon>Spermatophyta</taxon>
        <taxon>Magnoliopsida</taxon>
        <taxon>Ranunculales</taxon>
        <taxon>Papaveraceae</taxon>
        <taxon>Papaveroideae</taxon>
        <taxon>Papaver</taxon>
    </lineage>
</organism>
<keyword evidence="3" id="KW-1185">Reference proteome</keyword>